<gene>
    <name evidence="3" type="ORF">GHN41_21380</name>
    <name evidence="2" type="ORF">GHN86_20240</name>
    <name evidence="1" type="ORF">GHN94_17400</name>
    <name evidence="4" type="ORF">GHO29_13055</name>
</gene>
<evidence type="ECO:0000313" key="4">
    <source>
        <dbReference type="EMBL" id="MQU27414.1"/>
    </source>
</evidence>
<proteinExistence type="predicted"/>
<evidence type="ECO:0000313" key="1">
    <source>
        <dbReference type="EMBL" id="MQT27590.1"/>
    </source>
</evidence>
<dbReference type="Proteomes" id="UP000713985">
    <property type="component" value="Unassembled WGS sequence"/>
</dbReference>
<sequence length="166" mass="18503">MKNNIGNDVKHTPTSLLVEESFDALQTGEYGQLLELDSMTLSLSTGSARIDVVEVPPDQTGLSGKAVKAFYEDHFAEGAVLTITFTAPTIRRVVFSYLMGRSNQRYCQVYDQDDNIVHRATLSEGNDTFDYAIPSPKTISKIDLNFGGDIQGQFPERYLDSFTLYE</sequence>
<protein>
    <submittedName>
        <fullName evidence="2">Uncharacterized protein</fullName>
    </submittedName>
</protein>
<keyword evidence="7" id="KW-1185">Reference proteome</keyword>
<dbReference type="EMBL" id="WIWC01000046">
    <property type="protein sequence ID" value="MQT82375.1"/>
    <property type="molecule type" value="Genomic_DNA"/>
</dbReference>
<evidence type="ECO:0000313" key="3">
    <source>
        <dbReference type="EMBL" id="MQU18981.1"/>
    </source>
</evidence>
<dbReference type="EMBL" id="WIVT01000039">
    <property type="protein sequence ID" value="MQU18981.1"/>
    <property type="molecule type" value="Genomic_DNA"/>
</dbReference>
<dbReference type="EMBL" id="WIWP01000037">
    <property type="protein sequence ID" value="MQT27590.1"/>
    <property type="molecule type" value="Genomic_DNA"/>
</dbReference>
<evidence type="ECO:0000313" key="7">
    <source>
        <dbReference type="Proteomes" id="UP000713985"/>
    </source>
</evidence>
<dbReference type="AlphaFoldDB" id="A0A6A7Z3G8"/>
<comment type="caution">
    <text evidence="2">The sequence shown here is derived from an EMBL/GenBank/DDBJ whole genome shotgun (WGS) entry which is preliminary data.</text>
</comment>
<dbReference type="Proteomes" id="UP000443000">
    <property type="component" value="Unassembled WGS sequence"/>
</dbReference>
<evidence type="ECO:0000313" key="2">
    <source>
        <dbReference type="EMBL" id="MQT82375.1"/>
    </source>
</evidence>
<dbReference type="RefSeq" id="WP_153379403.1">
    <property type="nucleotide sequence ID" value="NZ_JBITTT010000011.1"/>
</dbReference>
<evidence type="ECO:0000313" key="5">
    <source>
        <dbReference type="Proteomes" id="UP000437970"/>
    </source>
</evidence>
<dbReference type="EMBL" id="WIVW01000015">
    <property type="protein sequence ID" value="MQU27414.1"/>
    <property type="molecule type" value="Genomic_DNA"/>
</dbReference>
<dbReference type="Proteomes" id="UP000437970">
    <property type="component" value="Unassembled WGS sequence"/>
</dbReference>
<reference evidence="5 6" key="1">
    <citation type="submission" date="2019-10" db="EMBL/GenBank/DDBJ databases">
        <title>Evaluation of single-gene subtyping targets for Pseudomonas.</title>
        <authorList>
            <person name="Reichler S.J."/>
            <person name="Orsi R.H."/>
            <person name="Wiedmann M."/>
            <person name="Martin N.H."/>
            <person name="Murphy S.I."/>
        </authorList>
    </citation>
    <scope>NUCLEOTIDE SEQUENCE</scope>
    <source>
        <strain evidence="1 7">FSL R10-0802</strain>
        <strain evidence="3 6">FSL R10-1594</strain>
        <strain evidence="4 5">FSL R10-1984</strain>
        <strain evidence="2">FSL R10-2339</strain>
    </source>
</reference>
<name>A0A6A7Z3G8_9PSED</name>
<organism evidence="2">
    <name type="scientific">Pseudomonas helleri</name>
    <dbReference type="NCBI Taxonomy" id="1608996"/>
    <lineage>
        <taxon>Bacteria</taxon>
        <taxon>Pseudomonadati</taxon>
        <taxon>Pseudomonadota</taxon>
        <taxon>Gammaproteobacteria</taxon>
        <taxon>Pseudomonadales</taxon>
        <taxon>Pseudomonadaceae</taxon>
        <taxon>Pseudomonas</taxon>
    </lineage>
</organism>
<evidence type="ECO:0000313" key="6">
    <source>
        <dbReference type="Proteomes" id="UP000443000"/>
    </source>
</evidence>
<accession>A0A6A7Z3G8</accession>